<dbReference type="Pfam" id="PF01255">
    <property type="entry name" value="Prenyltransf"/>
    <property type="match status" value="1"/>
</dbReference>
<dbReference type="SUPFAM" id="SSF64005">
    <property type="entry name" value="Undecaprenyl diphosphate synthase"/>
    <property type="match status" value="1"/>
</dbReference>
<reference evidence="6 7" key="1">
    <citation type="submission" date="2019-06" db="EMBL/GenBank/DDBJ databases">
        <title>WGS assembly of Gossypium darwinii.</title>
        <authorList>
            <person name="Chen Z.J."/>
            <person name="Sreedasyam A."/>
            <person name="Ando A."/>
            <person name="Song Q."/>
            <person name="De L."/>
            <person name="Hulse-Kemp A."/>
            <person name="Ding M."/>
            <person name="Ye W."/>
            <person name="Kirkbride R."/>
            <person name="Jenkins J."/>
            <person name="Plott C."/>
            <person name="Lovell J."/>
            <person name="Lin Y.-M."/>
            <person name="Vaughn R."/>
            <person name="Liu B."/>
            <person name="Li W."/>
            <person name="Simpson S."/>
            <person name="Scheffler B."/>
            <person name="Saski C."/>
            <person name="Grover C."/>
            <person name="Hu G."/>
            <person name="Conover J."/>
            <person name="Carlson J."/>
            <person name="Shu S."/>
            <person name="Boston L."/>
            <person name="Williams M."/>
            <person name="Peterson D."/>
            <person name="Mcgee K."/>
            <person name="Jones D."/>
            <person name="Wendel J."/>
            <person name="Stelly D."/>
            <person name="Grimwood J."/>
            <person name="Schmutz J."/>
        </authorList>
    </citation>
    <scope>NUCLEOTIDE SEQUENCE [LARGE SCALE GENOMIC DNA]</scope>
    <source>
        <strain evidence="6">1808015.09</strain>
    </source>
</reference>
<dbReference type="GO" id="GO:0045547">
    <property type="term" value="F:ditrans,polycis-polyprenyl diphosphate synthase [(2E,6E)-farnesyl diphosphate specific] activity"/>
    <property type="evidence" value="ECO:0007669"/>
    <property type="project" value="TreeGrafter"/>
</dbReference>
<keyword evidence="5" id="KW-0472">Membrane</keyword>
<dbReference type="InterPro" id="IPR036424">
    <property type="entry name" value="UPP_synth-like_sf"/>
</dbReference>
<dbReference type="GO" id="GO:0005783">
    <property type="term" value="C:endoplasmic reticulum"/>
    <property type="evidence" value="ECO:0007669"/>
    <property type="project" value="TreeGrafter"/>
</dbReference>
<dbReference type="UniPathway" id="UPA00378"/>
<dbReference type="CDD" id="cd00475">
    <property type="entry name" value="Cis_IPPS"/>
    <property type="match status" value="1"/>
</dbReference>
<dbReference type="InterPro" id="IPR018520">
    <property type="entry name" value="UPP_synth-like_CS"/>
</dbReference>
<proteinExistence type="inferred from homology"/>
<dbReference type="EMBL" id="CM017711">
    <property type="protein sequence ID" value="TYG43740.1"/>
    <property type="molecule type" value="Genomic_DNA"/>
</dbReference>
<dbReference type="Gene3D" id="3.40.1180.10">
    <property type="entry name" value="Decaprenyl diphosphate synthase-like"/>
    <property type="match status" value="1"/>
</dbReference>
<protein>
    <recommendedName>
        <fullName evidence="5">Alkyl transferase</fullName>
        <ecNumber evidence="5">2.5.1.-</ecNumber>
    </recommendedName>
</protein>
<comment type="function">
    <text evidence="1">Catalyzes cis-prenyl chain elongation to produce the polyprenyl backbone of dolichol, a glycosyl carrier-lipid required for the biosynthesis of several classes of glycoprotein.</text>
</comment>
<keyword evidence="7" id="KW-1185">Reference proteome</keyword>
<comment type="pathway">
    <text evidence="2">Protein modification; protein glycosylation.</text>
</comment>
<name>A0A5D2AHG1_GOSDA</name>
<dbReference type="InterPro" id="IPR001441">
    <property type="entry name" value="UPP_synth-like"/>
</dbReference>
<dbReference type="PROSITE" id="PS01066">
    <property type="entry name" value="UPP_SYNTHASE"/>
    <property type="match status" value="1"/>
</dbReference>
<evidence type="ECO:0000256" key="5">
    <source>
        <dbReference type="RuleBase" id="RU363018"/>
    </source>
</evidence>
<dbReference type="Proteomes" id="UP000323506">
    <property type="component" value="Chromosome D11"/>
</dbReference>
<keyword evidence="5" id="KW-0812">Transmembrane</keyword>
<sequence length="289" mass="33178">MEKEVMSSLKMAGNILCSASSFIRKCIFGVLRVGPIPNHIAFIMDGNRRYAKKQKLSHDGAAGGGGRYDAGFWALMVMLLYCQELGVKYITAYAFSIDNFKRKPEEVESLMASMLEKFHLLDILVKRLAVRVHFVGNLELLSNELRASAMELTEATAAYSKSVLTICIAYTSRDEILHAVRESCEQKRIDLEFDNDDDNEIKLMKVEKNMYMAVAPDPDIIIRTGGENRLSNFLLWQSCWSHLHSMWVLWLEIGVWNLVFAILNFQRNKTYHLEMRKKEKELYFGNNAN</sequence>
<dbReference type="PANTHER" id="PTHR10291">
    <property type="entry name" value="DEHYDRODOLICHYL DIPHOSPHATE SYNTHASE FAMILY MEMBER"/>
    <property type="match status" value="1"/>
</dbReference>
<gene>
    <name evidence="6" type="ORF">ES288_D11G042300v1</name>
</gene>
<keyword evidence="5" id="KW-1133">Transmembrane helix</keyword>
<evidence type="ECO:0000256" key="4">
    <source>
        <dbReference type="ARBA" id="ARBA00022679"/>
    </source>
</evidence>
<evidence type="ECO:0000313" key="7">
    <source>
        <dbReference type="Proteomes" id="UP000323506"/>
    </source>
</evidence>
<keyword evidence="4 5" id="KW-0808">Transferase</keyword>
<evidence type="ECO:0000313" key="6">
    <source>
        <dbReference type="EMBL" id="TYG43740.1"/>
    </source>
</evidence>
<feature type="transmembrane region" description="Helical" evidence="5">
    <location>
        <begin position="247"/>
        <end position="265"/>
    </location>
</feature>
<dbReference type="EC" id="2.5.1.-" evidence="5"/>
<evidence type="ECO:0000256" key="1">
    <source>
        <dbReference type="ARBA" id="ARBA00002674"/>
    </source>
</evidence>
<dbReference type="NCBIfam" id="TIGR00055">
    <property type="entry name" value="uppS"/>
    <property type="match status" value="1"/>
</dbReference>
<dbReference type="GO" id="GO:0016094">
    <property type="term" value="P:polyprenol biosynthetic process"/>
    <property type="evidence" value="ECO:0007669"/>
    <property type="project" value="TreeGrafter"/>
</dbReference>
<comment type="similarity">
    <text evidence="3 5">Belongs to the UPP synthase family.</text>
</comment>
<organism evidence="6 7">
    <name type="scientific">Gossypium darwinii</name>
    <name type="common">Darwin's cotton</name>
    <name type="synonym">Gossypium barbadense var. darwinii</name>
    <dbReference type="NCBI Taxonomy" id="34276"/>
    <lineage>
        <taxon>Eukaryota</taxon>
        <taxon>Viridiplantae</taxon>
        <taxon>Streptophyta</taxon>
        <taxon>Embryophyta</taxon>
        <taxon>Tracheophyta</taxon>
        <taxon>Spermatophyta</taxon>
        <taxon>Magnoliopsida</taxon>
        <taxon>eudicotyledons</taxon>
        <taxon>Gunneridae</taxon>
        <taxon>Pentapetalae</taxon>
        <taxon>rosids</taxon>
        <taxon>malvids</taxon>
        <taxon>Malvales</taxon>
        <taxon>Malvaceae</taxon>
        <taxon>Malvoideae</taxon>
        <taxon>Gossypium</taxon>
    </lineage>
</organism>
<dbReference type="PANTHER" id="PTHR10291:SF18">
    <property type="entry name" value="DEHYDRODOLICHYL DIPHOSPHATE SYNTHASE CPT3"/>
    <property type="match status" value="1"/>
</dbReference>
<accession>A0A5D2AHG1</accession>
<evidence type="ECO:0000256" key="2">
    <source>
        <dbReference type="ARBA" id="ARBA00004922"/>
    </source>
</evidence>
<evidence type="ECO:0000256" key="3">
    <source>
        <dbReference type="ARBA" id="ARBA00005432"/>
    </source>
</evidence>
<dbReference type="AlphaFoldDB" id="A0A5D2AHG1"/>